<evidence type="ECO:0000256" key="2">
    <source>
        <dbReference type="SAM" id="Phobius"/>
    </source>
</evidence>
<accession>A0A383VTM9</accession>
<protein>
    <recommendedName>
        <fullName evidence="4">J domain-containing protein</fullName>
    </recommendedName>
</protein>
<keyword evidence="2" id="KW-0812">Transmembrane</keyword>
<dbReference type="GO" id="GO:0042026">
    <property type="term" value="P:protein refolding"/>
    <property type="evidence" value="ECO:0007669"/>
    <property type="project" value="TreeGrafter"/>
</dbReference>
<dbReference type="AlphaFoldDB" id="A0A383VTM9"/>
<feature type="chain" id="PRO_5016996308" description="J domain-containing protein" evidence="3">
    <location>
        <begin position="22"/>
        <end position="774"/>
    </location>
</feature>
<feature type="domain" description="J" evidence="4">
    <location>
        <begin position="25"/>
        <end position="114"/>
    </location>
</feature>
<dbReference type="Proteomes" id="UP000256970">
    <property type="component" value="Unassembled WGS sequence"/>
</dbReference>
<dbReference type="CDD" id="cd06257">
    <property type="entry name" value="DnaJ"/>
    <property type="match status" value="1"/>
</dbReference>
<feature type="transmembrane region" description="Helical" evidence="2">
    <location>
        <begin position="491"/>
        <end position="509"/>
    </location>
</feature>
<evidence type="ECO:0000313" key="5">
    <source>
        <dbReference type="EMBL" id="SZX68179.1"/>
    </source>
</evidence>
<dbReference type="PRINTS" id="PR00625">
    <property type="entry name" value="JDOMAIN"/>
</dbReference>
<evidence type="ECO:0000256" key="1">
    <source>
        <dbReference type="SAM" id="MobiDB-lite"/>
    </source>
</evidence>
<dbReference type="SMART" id="SM00271">
    <property type="entry name" value="DnaJ"/>
    <property type="match status" value="1"/>
</dbReference>
<keyword evidence="2" id="KW-0472">Membrane</keyword>
<feature type="transmembrane region" description="Helical" evidence="2">
    <location>
        <begin position="706"/>
        <end position="728"/>
    </location>
</feature>
<feature type="region of interest" description="Disordered" evidence="1">
    <location>
        <begin position="292"/>
        <end position="320"/>
    </location>
</feature>
<dbReference type="GO" id="GO:0051082">
    <property type="term" value="F:unfolded protein binding"/>
    <property type="evidence" value="ECO:0007669"/>
    <property type="project" value="TreeGrafter"/>
</dbReference>
<keyword evidence="3" id="KW-0732">Signal</keyword>
<feature type="signal peptide" evidence="3">
    <location>
        <begin position="1"/>
        <end position="21"/>
    </location>
</feature>
<dbReference type="Gene3D" id="1.10.287.110">
    <property type="entry name" value="DnaJ domain"/>
    <property type="match status" value="1"/>
</dbReference>
<sequence>MNRTGLLVITGLLLLARLAECVERDPYQVLGVRRSSTQKEITRAFRTLSRQYHPDKNPSKDTTAKFQEISAAYEYLTDPARQNKPWEWDFSEGAKPGKGGRGRRGPYSAYDAFDAFQGTYHFVLDLDPMRIIGIGRTWFDQHKEKHQHTYDTLWRSSVDRAVCHALQSGWKLPRLLEPPLMYLAKQKMIYYTAGQWRGWPCSGILLELGFWVARQTPCLQYAAGSSSSTESDTSTTGGDGSGSAGRYSADGAREDSSSSSSSAYSGPVTDEERLVELQQQLHTHRKLRQQLLQPSAKAQQRSSAGKSSKSSSSSKGRSRSGSIMLDGFTADLLQLQLLQGRLLWWALLLAGCWLLLHDRQMLLAGFGLVVIGLWSLFWGAGGSEGAVEALQAALDANSWFGWAIGVWYTAACAALCLLLPLVLASCVLLLATWLWAAVSCSSIAMTPCVSRMGLSLWIGLQLWLYSNGELLRGGAIAVGVCAVLYKRPSLAIWWVSMLFSPVLFSWHLLRFMALSWGHWLGLTQRSPELAAKIAAAITARQAQMQLRDGQPQKQEESRGGTVNGAAASSDGPPVTKGRKMIGPGSSAYSTAVPAAAPAAAATASPAADFGSAGAYPPRRTGLRRATRAARVTVWSIFNGPWWPATFRPEDLAFTCYWWIRMVGWVLPWRALTAAVIAIKIAFAVAAFSVAAGAFGVPGSWMTVGRLVQVVLLRLGAGAGVLWVGSCVLDDLARIIDPMKWAKRQQRRLQKQRRGQPKQRQGPDGRARAESPALN</sequence>
<feature type="compositionally biased region" description="Basic residues" evidence="1">
    <location>
        <begin position="746"/>
        <end position="756"/>
    </location>
</feature>
<feature type="region of interest" description="Disordered" evidence="1">
    <location>
        <begin position="746"/>
        <end position="774"/>
    </location>
</feature>
<dbReference type="GO" id="GO:0005737">
    <property type="term" value="C:cytoplasm"/>
    <property type="evidence" value="ECO:0007669"/>
    <property type="project" value="TreeGrafter"/>
</dbReference>
<feature type="transmembrane region" description="Helical" evidence="2">
    <location>
        <begin position="400"/>
        <end position="431"/>
    </location>
</feature>
<evidence type="ECO:0000259" key="4">
    <source>
        <dbReference type="PROSITE" id="PS50076"/>
    </source>
</evidence>
<organism evidence="5 6">
    <name type="scientific">Tetradesmus obliquus</name>
    <name type="common">Green alga</name>
    <name type="synonym">Acutodesmus obliquus</name>
    <dbReference type="NCBI Taxonomy" id="3088"/>
    <lineage>
        <taxon>Eukaryota</taxon>
        <taxon>Viridiplantae</taxon>
        <taxon>Chlorophyta</taxon>
        <taxon>core chlorophytes</taxon>
        <taxon>Chlorophyceae</taxon>
        <taxon>CS clade</taxon>
        <taxon>Sphaeropleales</taxon>
        <taxon>Scenedesmaceae</taxon>
        <taxon>Tetradesmus</taxon>
    </lineage>
</organism>
<feature type="transmembrane region" description="Helical" evidence="2">
    <location>
        <begin position="361"/>
        <end position="380"/>
    </location>
</feature>
<name>A0A383VTM9_TETOB</name>
<feature type="transmembrane region" description="Helical" evidence="2">
    <location>
        <begin position="338"/>
        <end position="356"/>
    </location>
</feature>
<dbReference type="PROSITE" id="PS50076">
    <property type="entry name" value="DNAJ_2"/>
    <property type="match status" value="1"/>
</dbReference>
<dbReference type="PANTHER" id="PTHR43096:SF10">
    <property type="entry name" value="CHAPERONE PROTEIN DNAJ A6, CHLOROPLASTIC"/>
    <property type="match status" value="1"/>
</dbReference>
<keyword evidence="6" id="KW-1185">Reference proteome</keyword>
<gene>
    <name evidence="5" type="ORF">BQ4739_LOCUS8552</name>
</gene>
<feature type="region of interest" description="Disordered" evidence="1">
    <location>
        <begin position="223"/>
        <end position="268"/>
    </location>
</feature>
<dbReference type="InterPro" id="IPR001623">
    <property type="entry name" value="DnaJ_domain"/>
</dbReference>
<keyword evidence="2" id="KW-1133">Transmembrane helix</keyword>
<reference evidence="5 6" key="1">
    <citation type="submission" date="2016-10" db="EMBL/GenBank/DDBJ databases">
        <authorList>
            <person name="Cai Z."/>
        </authorList>
    </citation>
    <scope>NUCLEOTIDE SEQUENCE [LARGE SCALE GENOMIC DNA]</scope>
</reference>
<dbReference type="EMBL" id="FNXT01000845">
    <property type="protein sequence ID" value="SZX68179.1"/>
    <property type="molecule type" value="Genomic_DNA"/>
</dbReference>
<dbReference type="STRING" id="3088.A0A383VTM9"/>
<evidence type="ECO:0000256" key="3">
    <source>
        <dbReference type="SAM" id="SignalP"/>
    </source>
</evidence>
<feature type="transmembrane region" description="Helical" evidence="2">
    <location>
        <begin position="670"/>
        <end position="694"/>
    </location>
</feature>
<feature type="region of interest" description="Disordered" evidence="1">
    <location>
        <begin position="544"/>
        <end position="576"/>
    </location>
</feature>
<feature type="compositionally biased region" description="Low complexity" evidence="1">
    <location>
        <begin position="295"/>
        <end position="320"/>
    </location>
</feature>
<proteinExistence type="predicted"/>
<evidence type="ECO:0000313" key="6">
    <source>
        <dbReference type="Proteomes" id="UP000256970"/>
    </source>
</evidence>
<feature type="compositionally biased region" description="Low complexity" evidence="1">
    <location>
        <begin position="223"/>
        <end position="236"/>
    </location>
</feature>
<dbReference type="SUPFAM" id="SSF46565">
    <property type="entry name" value="Chaperone J-domain"/>
    <property type="match status" value="1"/>
</dbReference>
<dbReference type="PANTHER" id="PTHR43096">
    <property type="entry name" value="DNAJ HOMOLOG 1, MITOCHONDRIAL-RELATED"/>
    <property type="match status" value="1"/>
</dbReference>
<dbReference type="Pfam" id="PF00226">
    <property type="entry name" value="DnaJ"/>
    <property type="match status" value="1"/>
</dbReference>
<dbReference type="InterPro" id="IPR036869">
    <property type="entry name" value="J_dom_sf"/>
</dbReference>